<dbReference type="GO" id="GO:0006313">
    <property type="term" value="P:DNA transposition"/>
    <property type="evidence" value="ECO:0007669"/>
    <property type="project" value="InterPro"/>
</dbReference>
<dbReference type="AlphaFoldDB" id="A0A5D5AHJ8"/>
<evidence type="ECO:0000256" key="4">
    <source>
        <dbReference type="ARBA" id="ARBA00023172"/>
    </source>
</evidence>
<dbReference type="EMBL" id="VTAW01000053">
    <property type="protein sequence ID" value="TYT60307.1"/>
    <property type="molecule type" value="Genomic_DNA"/>
</dbReference>
<evidence type="ECO:0000256" key="3">
    <source>
        <dbReference type="ARBA" id="ARBA00023125"/>
    </source>
</evidence>
<comment type="caution">
    <text evidence="6">The sequence shown here is derived from an EMBL/GenBank/DDBJ whole genome shotgun (WGS) entry which is preliminary data.</text>
</comment>
<dbReference type="RefSeq" id="WP_149083180.1">
    <property type="nucleotide sequence ID" value="NZ_VTAW01000053.1"/>
</dbReference>
<dbReference type="GO" id="GO:0003677">
    <property type="term" value="F:DNA binding"/>
    <property type="evidence" value="ECO:0007669"/>
    <property type="project" value="UniProtKB-KW"/>
</dbReference>
<keyword evidence="3" id="KW-0238">DNA-binding</keyword>
<evidence type="ECO:0000313" key="6">
    <source>
        <dbReference type="EMBL" id="TYT60307.1"/>
    </source>
</evidence>
<keyword evidence="4" id="KW-0233">DNA recombination</keyword>
<comment type="similarity">
    <text evidence="1">Belongs to the transposase 11 family.</text>
</comment>
<dbReference type="InterPro" id="IPR047952">
    <property type="entry name" value="Transpos_IS4"/>
</dbReference>
<keyword evidence="7" id="KW-1185">Reference proteome</keyword>
<dbReference type="InterPro" id="IPR002559">
    <property type="entry name" value="Transposase_11"/>
</dbReference>
<sequence length="385" mass="43313">MDRWLRRICQELNNLIPPQPVRDHSRATGLIERSRHINPTPFLWSFLVGTTEPDGSVSAAHDYYKTFTGDDVAYSSIQQWITPELTKLLTDLVNYVSVELGRTESSLGGRFSRFQDVFIADATICTLSPEAIDAFPGYGNDHAGAKLHVVESLASVAPFLDSITSARTQETTQLEIDTWVEDSLTLFDLGYLDYDRLGRIEDNDGWFISRLNADANPHVIKEPRTVRGNSINLEGTHLQEVLPDLYRQTIDVTARVGADQDDPHLPYDLRVIGVRHEGDDDAPAYRDDVEADHEYHLYATNLPRNGFAPREIAALYSNRWSVETVIQELKEVFGLEFIPVRRESAVRCFLLAGVLMLLLSRHLLRRGGGRGGPPRKGFRGEKNPG</sequence>
<protein>
    <submittedName>
        <fullName evidence="6">IS4 family transposase</fullName>
    </submittedName>
</protein>
<keyword evidence="2" id="KW-0815">Transposition</keyword>
<reference evidence="6 7" key="1">
    <citation type="submission" date="2019-08" db="EMBL/GenBank/DDBJ databases">
        <title>Archaea genome.</title>
        <authorList>
            <person name="Kajale S."/>
            <person name="Shouche Y."/>
            <person name="Deshpande N."/>
            <person name="Sharma A."/>
        </authorList>
    </citation>
    <scope>NUCLEOTIDE SEQUENCE [LARGE SCALE GENOMIC DNA]</scope>
    <source>
        <strain evidence="6 7">ESP3B_9</strain>
    </source>
</reference>
<evidence type="ECO:0000256" key="1">
    <source>
        <dbReference type="ARBA" id="ARBA00010075"/>
    </source>
</evidence>
<evidence type="ECO:0000256" key="2">
    <source>
        <dbReference type="ARBA" id="ARBA00022578"/>
    </source>
</evidence>
<dbReference type="PANTHER" id="PTHR33258">
    <property type="entry name" value="TRANSPOSASE INSL FOR INSERTION SEQUENCE ELEMENT IS186A-RELATED"/>
    <property type="match status" value="1"/>
</dbReference>
<evidence type="ECO:0000259" key="5">
    <source>
        <dbReference type="Pfam" id="PF01609"/>
    </source>
</evidence>
<dbReference type="GO" id="GO:0004803">
    <property type="term" value="F:transposase activity"/>
    <property type="evidence" value="ECO:0007669"/>
    <property type="project" value="InterPro"/>
</dbReference>
<dbReference type="Pfam" id="PF01609">
    <property type="entry name" value="DDE_Tnp_1"/>
    <property type="match status" value="1"/>
</dbReference>
<dbReference type="Proteomes" id="UP000324104">
    <property type="component" value="Unassembled WGS sequence"/>
</dbReference>
<accession>A0A5D5AHJ8</accession>
<dbReference type="InterPro" id="IPR012337">
    <property type="entry name" value="RNaseH-like_sf"/>
</dbReference>
<feature type="domain" description="Transposase IS4-like" evidence="5">
    <location>
        <begin position="114"/>
        <end position="359"/>
    </location>
</feature>
<dbReference type="SUPFAM" id="SSF53098">
    <property type="entry name" value="Ribonuclease H-like"/>
    <property type="match status" value="1"/>
</dbReference>
<organism evidence="6 7">
    <name type="scientific">Natrialba swarupiae</name>
    <dbReference type="NCBI Taxonomy" id="2448032"/>
    <lineage>
        <taxon>Archaea</taxon>
        <taxon>Methanobacteriati</taxon>
        <taxon>Methanobacteriota</taxon>
        <taxon>Stenosarchaea group</taxon>
        <taxon>Halobacteria</taxon>
        <taxon>Halobacteriales</taxon>
        <taxon>Natrialbaceae</taxon>
        <taxon>Natrialba</taxon>
    </lineage>
</organism>
<evidence type="ECO:0000313" key="7">
    <source>
        <dbReference type="Proteomes" id="UP000324104"/>
    </source>
</evidence>
<dbReference type="NCBIfam" id="NF033592">
    <property type="entry name" value="transpos_IS4_1"/>
    <property type="match status" value="1"/>
</dbReference>
<name>A0A5D5AHJ8_9EURY</name>
<dbReference type="PANTHER" id="PTHR33258:SF1">
    <property type="entry name" value="TRANSPOSASE INSL FOR INSERTION SEQUENCE ELEMENT IS186A-RELATED"/>
    <property type="match status" value="1"/>
</dbReference>
<gene>
    <name evidence="6" type="ORF">FYC77_19595</name>
</gene>
<proteinExistence type="inferred from homology"/>